<evidence type="ECO:0000256" key="1">
    <source>
        <dbReference type="SAM" id="SignalP"/>
    </source>
</evidence>
<evidence type="ECO:0000313" key="3">
    <source>
        <dbReference type="Proteomes" id="UP000621859"/>
    </source>
</evidence>
<dbReference type="Proteomes" id="UP000621859">
    <property type="component" value="Unassembled WGS sequence"/>
</dbReference>
<comment type="caution">
    <text evidence="2">The sequence shown here is derived from an EMBL/GenBank/DDBJ whole genome shotgun (WGS) entry which is preliminary data.</text>
</comment>
<gene>
    <name evidence="2" type="ORF">GCM10010971_09080</name>
</gene>
<dbReference type="RefSeq" id="WP_188689397.1">
    <property type="nucleotide sequence ID" value="NZ_BMLY01000001.1"/>
</dbReference>
<proteinExistence type="predicted"/>
<protein>
    <submittedName>
        <fullName evidence="2">Uncharacterized protein</fullName>
    </submittedName>
</protein>
<keyword evidence="1" id="KW-0732">Signal</keyword>
<organism evidence="2 3">
    <name type="scientific">Silvimonas amylolytica</name>
    <dbReference type="NCBI Taxonomy" id="449663"/>
    <lineage>
        <taxon>Bacteria</taxon>
        <taxon>Pseudomonadati</taxon>
        <taxon>Pseudomonadota</taxon>
        <taxon>Betaproteobacteria</taxon>
        <taxon>Neisseriales</taxon>
        <taxon>Chitinibacteraceae</taxon>
        <taxon>Silvimonas</taxon>
    </lineage>
</organism>
<accession>A0ABQ2PII8</accession>
<feature type="chain" id="PRO_5046692596" evidence="1">
    <location>
        <begin position="22"/>
        <end position="101"/>
    </location>
</feature>
<dbReference type="EMBL" id="BMLY01000001">
    <property type="protein sequence ID" value="GGP25089.1"/>
    <property type="molecule type" value="Genomic_DNA"/>
</dbReference>
<evidence type="ECO:0000313" key="2">
    <source>
        <dbReference type="EMBL" id="GGP25089.1"/>
    </source>
</evidence>
<sequence>MTNAYKMMIPALALLALSAHASATQTGGTITFTGAIVEDTCQVQVSTLSMQTHLSGCDAKVANHAQTHIDAVKTKTTVEPVQSTAPANKQEKLAIVTTEYL</sequence>
<name>A0ABQ2PII8_9NEIS</name>
<reference evidence="3" key="1">
    <citation type="journal article" date="2019" name="Int. J. Syst. Evol. Microbiol.">
        <title>The Global Catalogue of Microorganisms (GCM) 10K type strain sequencing project: providing services to taxonomists for standard genome sequencing and annotation.</title>
        <authorList>
            <consortium name="The Broad Institute Genomics Platform"/>
            <consortium name="The Broad Institute Genome Sequencing Center for Infectious Disease"/>
            <person name="Wu L."/>
            <person name="Ma J."/>
        </authorList>
    </citation>
    <scope>NUCLEOTIDE SEQUENCE [LARGE SCALE GENOMIC DNA]</scope>
    <source>
        <strain evidence="3">CGMCC 1.8860</strain>
    </source>
</reference>
<keyword evidence="3" id="KW-1185">Reference proteome</keyword>
<feature type="signal peptide" evidence="1">
    <location>
        <begin position="1"/>
        <end position="21"/>
    </location>
</feature>